<evidence type="ECO:0000313" key="3">
    <source>
        <dbReference type="EMBL" id="MFD1782973.1"/>
    </source>
</evidence>
<gene>
    <name evidence="3" type="ORF">ACFSC0_06170</name>
</gene>
<dbReference type="RefSeq" id="WP_377282503.1">
    <property type="nucleotide sequence ID" value="NZ_JBHRSI010000007.1"/>
</dbReference>
<name>A0ABW4MYX5_9CAUL</name>
<reference evidence="4" key="1">
    <citation type="journal article" date="2019" name="Int. J. Syst. Evol. Microbiol.">
        <title>The Global Catalogue of Microorganisms (GCM) 10K type strain sequencing project: providing services to taxonomists for standard genome sequencing and annotation.</title>
        <authorList>
            <consortium name="The Broad Institute Genomics Platform"/>
            <consortium name="The Broad Institute Genome Sequencing Center for Infectious Disease"/>
            <person name="Wu L."/>
            <person name="Ma J."/>
        </authorList>
    </citation>
    <scope>NUCLEOTIDE SEQUENCE [LARGE SCALE GENOMIC DNA]</scope>
    <source>
        <strain evidence="4">DFY28</strain>
    </source>
</reference>
<dbReference type="Pfam" id="PF01557">
    <property type="entry name" value="FAA_hydrolase"/>
    <property type="match status" value="1"/>
</dbReference>
<dbReference type="PANTHER" id="PTHR11820">
    <property type="entry name" value="ACYLPYRUVASE"/>
    <property type="match status" value="1"/>
</dbReference>
<keyword evidence="3" id="KW-0378">Hydrolase</keyword>
<proteinExistence type="predicted"/>
<dbReference type="InterPro" id="IPR036663">
    <property type="entry name" value="Fumarylacetoacetase_C_sf"/>
</dbReference>
<evidence type="ECO:0000256" key="1">
    <source>
        <dbReference type="ARBA" id="ARBA00022723"/>
    </source>
</evidence>
<dbReference type="InterPro" id="IPR011234">
    <property type="entry name" value="Fumarylacetoacetase-like_C"/>
</dbReference>
<sequence length="226" mass="24219">MASLIFELPVAAVPVEGEGLFPVRRIYCVGRNYQAHRVEMGGAADDRSPPFFFSKPADAVVPPGGPVPYPSQTSDLHHEVELVAAIGQAGQDVPVDRALELVFGYGVGVDLTRRDLQAGAKKRGEPWEAAKGFDASAPISAIRRWSGPAPQGRIRLAVNGHIRQDATVADMIWNVAEIVSEASKLWRLEPGDLIFTGTPEGVGPLVRGDRVECDVEGVAALSFEIT</sequence>
<keyword evidence="4" id="KW-1185">Reference proteome</keyword>
<organism evidence="3 4">
    <name type="scientific">Phenylobacterium terrae</name>
    <dbReference type="NCBI Taxonomy" id="2665495"/>
    <lineage>
        <taxon>Bacteria</taxon>
        <taxon>Pseudomonadati</taxon>
        <taxon>Pseudomonadota</taxon>
        <taxon>Alphaproteobacteria</taxon>
        <taxon>Caulobacterales</taxon>
        <taxon>Caulobacteraceae</taxon>
        <taxon>Phenylobacterium</taxon>
    </lineage>
</organism>
<comment type="caution">
    <text evidence="3">The sequence shown here is derived from an EMBL/GenBank/DDBJ whole genome shotgun (WGS) entry which is preliminary data.</text>
</comment>
<dbReference type="Proteomes" id="UP001597237">
    <property type="component" value="Unassembled WGS sequence"/>
</dbReference>
<dbReference type="GO" id="GO:0016787">
    <property type="term" value="F:hydrolase activity"/>
    <property type="evidence" value="ECO:0007669"/>
    <property type="project" value="UniProtKB-KW"/>
</dbReference>
<dbReference type="SUPFAM" id="SSF56529">
    <property type="entry name" value="FAH"/>
    <property type="match status" value="1"/>
</dbReference>
<dbReference type="EMBL" id="JBHUEY010000001">
    <property type="protein sequence ID" value="MFD1782973.1"/>
    <property type="molecule type" value="Genomic_DNA"/>
</dbReference>
<dbReference type="Gene3D" id="3.90.850.10">
    <property type="entry name" value="Fumarylacetoacetase-like, C-terminal domain"/>
    <property type="match status" value="1"/>
</dbReference>
<keyword evidence="1" id="KW-0479">Metal-binding</keyword>
<dbReference type="PANTHER" id="PTHR11820:SF90">
    <property type="entry name" value="FLUTATHIONE S-TRANSFERASE"/>
    <property type="match status" value="1"/>
</dbReference>
<accession>A0ABW4MYX5</accession>
<evidence type="ECO:0000259" key="2">
    <source>
        <dbReference type="Pfam" id="PF01557"/>
    </source>
</evidence>
<protein>
    <submittedName>
        <fullName evidence="3">Fumarylacetoacetate hydrolase family protein</fullName>
    </submittedName>
</protein>
<evidence type="ECO:0000313" key="4">
    <source>
        <dbReference type="Proteomes" id="UP001597237"/>
    </source>
</evidence>
<feature type="domain" description="Fumarylacetoacetase-like C-terminal" evidence="2">
    <location>
        <begin position="26"/>
        <end position="223"/>
    </location>
</feature>